<proteinExistence type="predicted"/>
<gene>
    <name evidence="10" type="ORF">NG665_03195</name>
</gene>
<feature type="transmembrane region" description="Helical" evidence="7">
    <location>
        <begin position="12"/>
        <end position="40"/>
    </location>
</feature>
<keyword evidence="11" id="KW-1185">Reference proteome</keyword>
<dbReference type="Gene3D" id="1.20.1560.10">
    <property type="entry name" value="ABC transporter type 1, transmembrane domain"/>
    <property type="match status" value="1"/>
</dbReference>
<evidence type="ECO:0000313" key="10">
    <source>
        <dbReference type="EMBL" id="USR79995.1"/>
    </source>
</evidence>
<name>A0ABY5AJF7_9ACTO</name>
<dbReference type="InterPro" id="IPR036640">
    <property type="entry name" value="ABC1_TM_sf"/>
</dbReference>
<reference evidence="10" key="1">
    <citation type="submission" date="2022-06" db="EMBL/GenBank/DDBJ databases">
        <title>Complete Genome Sequence of Arcanobacterium pinnipediorum strain DSM 28752 isolated from a harbour seal.</title>
        <authorList>
            <person name="Borowiak M."/>
            <person name="Kreitlow A."/>
            <person name="Alssahen M."/>
            <person name="Malorny B."/>
            <person name="Laemmler C."/>
            <person name="Prenger-Berninghoff E."/>
            <person name="Siebert U."/>
            <person name="Ploetz M."/>
            <person name="Abdulmawjood A."/>
        </authorList>
    </citation>
    <scope>NUCLEOTIDE SEQUENCE</scope>
    <source>
        <strain evidence="10">DSM 28752</strain>
    </source>
</reference>
<dbReference type="Gene3D" id="3.40.50.300">
    <property type="entry name" value="P-loop containing nucleotide triphosphate hydrolases"/>
    <property type="match status" value="1"/>
</dbReference>
<dbReference type="SUPFAM" id="SSF52540">
    <property type="entry name" value="P-loop containing nucleoside triphosphate hydrolases"/>
    <property type="match status" value="1"/>
</dbReference>
<evidence type="ECO:0000256" key="4">
    <source>
        <dbReference type="ARBA" id="ARBA00022840"/>
    </source>
</evidence>
<evidence type="ECO:0000313" key="11">
    <source>
        <dbReference type="Proteomes" id="UP001056109"/>
    </source>
</evidence>
<dbReference type="InterPro" id="IPR039421">
    <property type="entry name" value="Type_1_exporter"/>
</dbReference>
<evidence type="ECO:0000256" key="5">
    <source>
        <dbReference type="ARBA" id="ARBA00022989"/>
    </source>
</evidence>
<dbReference type="PANTHER" id="PTHR24221:SF654">
    <property type="entry name" value="ATP-BINDING CASSETTE SUB-FAMILY B MEMBER 6"/>
    <property type="match status" value="1"/>
</dbReference>
<dbReference type="SMART" id="SM00382">
    <property type="entry name" value="AAA"/>
    <property type="match status" value="1"/>
</dbReference>
<dbReference type="EMBL" id="CP099547">
    <property type="protein sequence ID" value="USR79995.1"/>
    <property type="molecule type" value="Genomic_DNA"/>
</dbReference>
<protein>
    <submittedName>
        <fullName evidence="10">ATP-binding cassette domain-containing protein</fullName>
    </submittedName>
</protein>
<dbReference type="InterPro" id="IPR003439">
    <property type="entry name" value="ABC_transporter-like_ATP-bd"/>
</dbReference>
<dbReference type="GO" id="GO:0005524">
    <property type="term" value="F:ATP binding"/>
    <property type="evidence" value="ECO:0007669"/>
    <property type="project" value="UniProtKB-KW"/>
</dbReference>
<organism evidence="10 11">
    <name type="scientific">Arcanobacterium pinnipediorum</name>
    <dbReference type="NCBI Taxonomy" id="1503041"/>
    <lineage>
        <taxon>Bacteria</taxon>
        <taxon>Bacillati</taxon>
        <taxon>Actinomycetota</taxon>
        <taxon>Actinomycetes</taxon>
        <taxon>Actinomycetales</taxon>
        <taxon>Actinomycetaceae</taxon>
        <taxon>Arcanobacterium</taxon>
    </lineage>
</organism>
<dbReference type="SUPFAM" id="SSF90123">
    <property type="entry name" value="ABC transporter transmembrane region"/>
    <property type="match status" value="1"/>
</dbReference>
<accession>A0ABY5AJF7</accession>
<dbReference type="Pfam" id="PF00664">
    <property type="entry name" value="ABC_membrane"/>
    <property type="match status" value="1"/>
</dbReference>
<evidence type="ECO:0000256" key="7">
    <source>
        <dbReference type="SAM" id="Phobius"/>
    </source>
</evidence>
<dbReference type="RefSeq" id="WP_252673845.1">
    <property type="nucleotide sequence ID" value="NZ_CP099547.1"/>
</dbReference>
<evidence type="ECO:0000259" key="9">
    <source>
        <dbReference type="PROSITE" id="PS50929"/>
    </source>
</evidence>
<sequence>MKDFIEKNPLLTARYIVVSVLSAILETGIAFILAALAASITGHGTYSSMTVALFAVFYLIPLGLVDWRRALLVNRLSVRYMTQMRAEIIRTGVNASLPVDRGVVRSPRAFQSALINDAEMIAEDYAKSFFSVVQQAILLCAGLVGTALINVYFLPIVVLLSVCSLFLPKLAERRLRTSQAQLAESKGQLLNAVSVVSAGLESILSVRRSRRVEDLLISKNSELEGATNRRNDIRTFVWTLTWIFGLLIIIGVWSAGAIAAEYGWATIAEIVALAQLMTQVAGPFQEIAERYAQILGGHEQLTNVKTLLRPIFDADSAVTHVPQISDDFGLDVSGLNVRIDDKTLLHDVDLSIPAGARVLVRGASGCGKSTLLRALAGSVPTTGTVTYGDLVFDEFRSRAGVIVLATQESFIIPGTLAENLDPHADKPDRESIVSAFIPVLGPLAHHARHFPDTPAEKLSGGEKKRVHLLRTLLAEPPVLLADEITTGLDATSAVDVLRFVNSSHAQIVLSIVHDLPDTSHNLGFTHELTIHDGRVTQFVPVTV</sequence>
<feature type="transmembrane region" description="Helical" evidence="7">
    <location>
        <begin position="236"/>
        <end position="256"/>
    </location>
</feature>
<dbReference type="PROSITE" id="PS50929">
    <property type="entry name" value="ABC_TM1F"/>
    <property type="match status" value="1"/>
</dbReference>
<dbReference type="InterPro" id="IPR027417">
    <property type="entry name" value="P-loop_NTPase"/>
</dbReference>
<evidence type="ECO:0000259" key="8">
    <source>
        <dbReference type="PROSITE" id="PS50893"/>
    </source>
</evidence>
<evidence type="ECO:0000256" key="1">
    <source>
        <dbReference type="ARBA" id="ARBA00004651"/>
    </source>
</evidence>
<keyword evidence="4 10" id="KW-0067">ATP-binding</keyword>
<dbReference type="InterPro" id="IPR003593">
    <property type="entry name" value="AAA+_ATPase"/>
</dbReference>
<dbReference type="Pfam" id="PF00005">
    <property type="entry name" value="ABC_tran"/>
    <property type="match status" value="1"/>
</dbReference>
<evidence type="ECO:0000256" key="2">
    <source>
        <dbReference type="ARBA" id="ARBA00022692"/>
    </source>
</evidence>
<feature type="transmembrane region" description="Helical" evidence="7">
    <location>
        <begin position="46"/>
        <end position="65"/>
    </location>
</feature>
<dbReference type="InterPro" id="IPR011527">
    <property type="entry name" value="ABC1_TM_dom"/>
</dbReference>
<keyword evidence="5 7" id="KW-1133">Transmembrane helix</keyword>
<evidence type="ECO:0000256" key="6">
    <source>
        <dbReference type="ARBA" id="ARBA00023136"/>
    </source>
</evidence>
<keyword evidence="3" id="KW-0547">Nucleotide-binding</keyword>
<dbReference type="Proteomes" id="UP001056109">
    <property type="component" value="Chromosome"/>
</dbReference>
<keyword evidence="2 7" id="KW-0812">Transmembrane</keyword>
<feature type="domain" description="ABC transporter" evidence="8">
    <location>
        <begin position="330"/>
        <end position="543"/>
    </location>
</feature>
<evidence type="ECO:0000256" key="3">
    <source>
        <dbReference type="ARBA" id="ARBA00022741"/>
    </source>
</evidence>
<feature type="transmembrane region" description="Helical" evidence="7">
    <location>
        <begin position="136"/>
        <end position="167"/>
    </location>
</feature>
<dbReference type="PROSITE" id="PS50893">
    <property type="entry name" value="ABC_TRANSPORTER_2"/>
    <property type="match status" value="1"/>
</dbReference>
<comment type="subcellular location">
    <subcellularLocation>
        <location evidence="1">Cell membrane</location>
        <topology evidence="1">Multi-pass membrane protein</topology>
    </subcellularLocation>
</comment>
<feature type="domain" description="ABC transmembrane type-1" evidence="9">
    <location>
        <begin position="16"/>
        <end position="296"/>
    </location>
</feature>
<dbReference type="PANTHER" id="PTHR24221">
    <property type="entry name" value="ATP-BINDING CASSETTE SUB-FAMILY B"/>
    <property type="match status" value="1"/>
</dbReference>
<keyword evidence="6 7" id="KW-0472">Membrane</keyword>